<dbReference type="Proteomes" id="UP001172673">
    <property type="component" value="Unassembled WGS sequence"/>
</dbReference>
<reference evidence="2" key="1">
    <citation type="submission" date="2022-10" db="EMBL/GenBank/DDBJ databases">
        <title>Culturing micro-colonial fungi from biological soil crusts in the Mojave desert and describing Neophaeococcomyces mojavensis, and introducing the new genera and species Taxawa tesnikishii.</title>
        <authorList>
            <person name="Kurbessoian T."/>
            <person name="Stajich J.E."/>
        </authorList>
    </citation>
    <scope>NUCLEOTIDE SEQUENCE</scope>
    <source>
        <strain evidence="2">TK_41</strain>
    </source>
</reference>
<organism evidence="2 3">
    <name type="scientific">Cladophialophora chaetospira</name>
    <dbReference type="NCBI Taxonomy" id="386627"/>
    <lineage>
        <taxon>Eukaryota</taxon>
        <taxon>Fungi</taxon>
        <taxon>Dikarya</taxon>
        <taxon>Ascomycota</taxon>
        <taxon>Pezizomycotina</taxon>
        <taxon>Eurotiomycetes</taxon>
        <taxon>Chaetothyriomycetidae</taxon>
        <taxon>Chaetothyriales</taxon>
        <taxon>Herpotrichiellaceae</taxon>
        <taxon>Cladophialophora</taxon>
    </lineage>
</organism>
<sequence length="196" mass="22119">MSISGLKKLGLRFLGLPKVDDTTTPDDMMNTLTGLAYICMETEMAKIIAEINSPTKQALIADTERVILDKFSEESNSYREIIAKVRVRVGELCTRMRELYPQCITATQEFDWATIRELREIRESYILAAGVVPGLKRALTETDLGRQETAALTTSGREESEQEESEQDEKLWTSKQCQSREAMVRLIPAFLSAFGE</sequence>
<name>A0AA39CIX5_9EURO</name>
<feature type="region of interest" description="Disordered" evidence="1">
    <location>
        <begin position="146"/>
        <end position="174"/>
    </location>
</feature>
<protein>
    <submittedName>
        <fullName evidence="2">Uncharacterized protein</fullName>
    </submittedName>
</protein>
<proteinExistence type="predicted"/>
<comment type="caution">
    <text evidence="2">The sequence shown here is derived from an EMBL/GenBank/DDBJ whole genome shotgun (WGS) entry which is preliminary data.</text>
</comment>
<keyword evidence="3" id="KW-1185">Reference proteome</keyword>
<dbReference type="EMBL" id="JAPDRK010000008">
    <property type="protein sequence ID" value="KAJ9609642.1"/>
    <property type="molecule type" value="Genomic_DNA"/>
</dbReference>
<accession>A0AA39CIX5</accession>
<evidence type="ECO:0000313" key="3">
    <source>
        <dbReference type="Proteomes" id="UP001172673"/>
    </source>
</evidence>
<evidence type="ECO:0000256" key="1">
    <source>
        <dbReference type="SAM" id="MobiDB-lite"/>
    </source>
</evidence>
<evidence type="ECO:0000313" key="2">
    <source>
        <dbReference type="EMBL" id="KAJ9609642.1"/>
    </source>
</evidence>
<gene>
    <name evidence="2" type="ORF">H2200_005970</name>
</gene>
<dbReference type="AlphaFoldDB" id="A0AA39CIX5"/>